<sequence>MDNKITTSTNGNSWEIAPTNTVAGVILVVLVVYLFFRHFMFILMFMDLVLGWLRKFKWFPKEGRRWKTFIHWLIALALFIGFQYVANSAGWLEFVPQ</sequence>
<keyword evidence="1" id="KW-0472">Membrane</keyword>
<keyword evidence="1" id="KW-1133">Transmembrane helix</keyword>
<evidence type="ECO:0000256" key="1">
    <source>
        <dbReference type="SAM" id="Phobius"/>
    </source>
</evidence>
<dbReference type="AlphaFoldDB" id="A0A0P1HZT2"/>
<name>A0A0P1HZT2_9RHOB</name>
<dbReference type="Proteomes" id="UP000051870">
    <property type="component" value="Unassembled WGS sequence"/>
</dbReference>
<organism evidence="2 3">
    <name type="scientific">Shimia thalassica</name>
    <dbReference type="NCBI Taxonomy" id="1715693"/>
    <lineage>
        <taxon>Bacteria</taxon>
        <taxon>Pseudomonadati</taxon>
        <taxon>Pseudomonadota</taxon>
        <taxon>Alphaproteobacteria</taxon>
        <taxon>Rhodobacterales</taxon>
        <taxon>Roseobacteraceae</taxon>
    </lineage>
</organism>
<protein>
    <submittedName>
        <fullName evidence="2">Uncharacterized protein</fullName>
    </submittedName>
</protein>
<accession>A0A0P1HZT2</accession>
<proteinExistence type="predicted"/>
<feature type="transmembrane region" description="Helical" evidence="1">
    <location>
        <begin position="69"/>
        <end position="86"/>
    </location>
</feature>
<feature type="transmembrane region" description="Helical" evidence="1">
    <location>
        <begin position="22"/>
        <end position="48"/>
    </location>
</feature>
<reference evidence="3" key="1">
    <citation type="submission" date="2015-09" db="EMBL/GenBank/DDBJ databases">
        <authorList>
            <person name="Rodrigo-Torres Lidia"/>
            <person name="Arahal R.David."/>
        </authorList>
    </citation>
    <scope>NUCLEOTIDE SEQUENCE [LARGE SCALE GENOMIC DNA]</scope>
    <source>
        <strain evidence="3">CECT 7735</strain>
    </source>
</reference>
<evidence type="ECO:0000313" key="2">
    <source>
        <dbReference type="EMBL" id="CUJ81459.1"/>
    </source>
</evidence>
<gene>
    <name evidence="2" type="ORF">PH7735_00022</name>
</gene>
<keyword evidence="3" id="KW-1185">Reference proteome</keyword>
<keyword evidence="1" id="KW-0812">Transmembrane</keyword>
<evidence type="ECO:0000313" key="3">
    <source>
        <dbReference type="Proteomes" id="UP000051870"/>
    </source>
</evidence>
<dbReference type="EMBL" id="CYTW01000001">
    <property type="protein sequence ID" value="CUJ81459.1"/>
    <property type="molecule type" value="Genomic_DNA"/>
</dbReference>